<dbReference type="InterPro" id="IPR045111">
    <property type="entry name" value="Vps41/Vps8"/>
</dbReference>
<proteinExistence type="inferred from homology"/>
<gene>
    <name evidence="7" type="ORF">F3Y22_tig00012523pilonHSYRG00074</name>
</gene>
<comment type="similarity">
    <text evidence="1">Belongs to the VPS8 family.</text>
</comment>
<feature type="domain" description="Vacuolar protein sorting-associated protein 8 central" evidence="6">
    <location>
        <begin position="863"/>
        <end position="956"/>
    </location>
</feature>
<dbReference type="SUPFAM" id="SSF50978">
    <property type="entry name" value="WD40 repeat-like"/>
    <property type="match status" value="1"/>
</dbReference>
<dbReference type="EMBL" id="VEPZ02000534">
    <property type="protein sequence ID" value="KAE8723251.1"/>
    <property type="molecule type" value="Genomic_DNA"/>
</dbReference>
<dbReference type="PANTHER" id="PTHR12616">
    <property type="entry name" value="VACUOLAR PROTEIN SORTING VPS41"/>
    <property type="match status" value="1"/>
</dbReference>
<dbReference type="InterPro" id="IPR001680">
    <property type="entry name" value="WD40_rpt"/>
</dbReference>
<evidence type="ECO:0000313" key="8">
    <source>
        <dbReference type="Proteomes" id="UP000436088"/>
    </source>
</evidence>
<dbReference type="GO" id="GO:0005770">
    <property type="term" value="C:late endosome"/>
    <property type="evidence" value="ECO:0007669"/>
    <property type="project" value="TreeGrafter"/>
</dbReference>
<feature type="region of interest" description="Disordered" evidence="5">
    <location>
        <begin position="310"/>
        <end position="334"/>
    </location>
</feature>
<dbReference type="Pfam" id="PF12816">
    <property type="entry name" value="TPR_Vps8"/>
    <property type="match status" value="1"/>
</dbReference>
<comment type="caution">
    <text evidence="7">The sequence shown here is derived from an EMBL/GenBank/DDBJ whole genome shotgun (WGS) entry which is preliminary data.</text>
</comment>
<dbReference type="Pfam" id="PF23410">
    <property type="entry name" value="Beta-prop_VPS8"/>
    <property type="match status" value="1"/>
</dbReference>
<evidence type="ECO:0000256" key="5">
    <source>
        <dbReference type="SAM" id="MobiDB-lite"/>
    </source>
</evidence>
<dbReference type="GO" id="GO:0034058">
    <property type="term" value="P:endosomal vesicle fusion"/>
    <property type="evidence" value="ECO:0007669"/>
    <property type="project" value="TreeGrafter"/>
</dbReference>
<evidence type="ECO:0000313" key="7">
    <source>
        <dbReference type="EMBL" id="KAE8723251.1"/>
    </source>
</evidence>
<keyword evidence="2 4" id="KW-0853">WD repeat</keyword>
<dbReference type="PROSITE" id="PS50082">
    <property type="entry name" value="WD_REPEATS_2"/>
    <property type="match status" value="1"/>
</dbReference>
<organism evidence="7 8">
    <name type="scientific">Hibiscus syriacus</name>
    <name type="common">Rose of Sharon</name>
    <dbReference type="NCBI Taxonomy" id="106335"/>
    <lineage>
        <taxon>Eukaryota</taxon>
        <taxon>Viridiplantae</taxon>
        <taxon>Streptophyta</taxon>
        <taxon>Embryophyta</taxon>
        <taxon>Tracheophyta</taxon>
        <taxon>Spermatophyta</taxon>
        <taxon>Magnoliopsida</taxon>
        <taxon>eudicotyledons</taxon>
        <taxon>Gunneridae</taxon>
        <taxon>Pentapetalae</taxon>
        <taxon>rosids</taxon>
        <taxon>malvids</taxon>
        <taxon>Malvales</taxon>
        <taxon>Malvaceae</taxon>
        <taxon>Malvoideae</taxon>
        <taxon>Hibiscus</taxon>
    </lineage>
</organism>
<sequence length="964" mass="105942">MEADLDSLLDSHLSDSDDDSNSVVPHRTIDDILNDSDASTSSSSPSSPLSTHRSSDNRLARSNNVPQEFVESMKESDALSDGPAESSKLSPFKRIGDPIWRVPSTSSSSSSKQLPTLFGGVKSNAKPGAALAAAAAASRSVPSPHAAAIKSRRAVSSGVLQRVVDSDDHDVSSLNGESVGVSSKSSVSGEKLEIDEYNYDNKMGGFLQSADAHEGNEASINKNEECETEGVVQQTDGCSKLDFDESLNKEATVFGSDEVLDNKIDPDSMYENSIVLDADDSCKKCMSLPDLDKEINIVKDSETIDLGRENLASDMPSHKDGEEHVSGGDDASSISDISELVEERLEQLEIERISKKAENNSRSTMKPLELAEELEKKQASTGLHWEEGAAAQPMRLEGVKRGSTTLGYFDVEANNTITRTLSSQAFRSDHGSPLVLAVHLNFIAVGMTKGVIILVPSKYSNHHADNMDSKMVILGLQGDRSLSPVTSMCFNQPGDLLLAGYSDGHVTVWDVQRASATKVISGEHNAPVIHTLFLGQDSQATRQFKAVTGDSKGLVLLHAFSVVPLLNRFSIKTQCLLDGQRTSTVLSASPLLLMEALLWLKKVWSYLSRIKVLWWPDGVREGSMPYTAWTCMVHPSGSSSENTPTETRERISLLALAWDRKVQVAKLVKSDLKVYGSWSLDSSTIALAWLDDQMMVVLTMTGKLNMFSRDGTLIHQTRPAHLTVCRLLPWKERIQVLRKAGDWMGALNMAMTLYDGQAHGVIDLPRNLDSVQETIMPYLVELLLSYVDEVFSYISVAFGNQIGKMEQPDDGESRNGSVHSEIKEQFTRVGGVAVEFCVHIRRTNILFDEIFSKFVAVQQRDAFLELLEPYILKDMLGCLPPEIMQALVEHYSSKGWLQRVEQCVLHMDISSLDFNQVVILCREHGLYGALVYLFNKGLDDFRAPLEELFVVLRNTKRESASGLG</sequence>
<dbReference type="GO" id="GO:0030897">
    <property type="term" value="C:HOPS complex"/>
    <property type="evidence" value="ECO:0007669"/>
    <property type="project" value="TreeGrafter"/>
</dbReference>
<dbReference type="Proteomes" id="UP000436088">
    <property type="component" value="Unassembled WGS sequence"/>
</dbReference>
<evidence type="ECO:0000256" key="2">
    <source>
        <dbReference type="ARBA" id="ARBA00022574"/>
    </source>
</evidence>
<feature type="repeat" description="WD" evidence="4">
    <location>
        <begin position="485"/>
        <end position="519"/>
    </location>
</feature>
<feature type="compositionally biased region" description="Low complexity" evidence="5">
    <location>
        <begin position="35"/>
        <end position="52"/>
    </location>
</feature>
<evidence type="ECO:0000256" key="4">
    <source>
        <dbReference type="PROSITE-ProRule" id="PRU00221"/>
    </source>
</evidence>
<dbReference type="Gene3D" id="2.130.10.10">
    <property type="entry name" value="YVTN repeat-like/Quinoprotein amine dehydrogenase"/>
    <property type="match status" value="1"/>
</dbReference>
<dbReference type="InterPro" id="IPR025941">
    <property type="entry name" value="Vps8_central_dom"/>
</dbReference>
<evidence type="ECO:0000256" key="1">
    <source>
        <dbReference type="ARBA" id="ARBA00009422"/>
    </source>
</evidence>
<dbReference type="SMART" id="SM00320">
    <property type="entry name" value="WD40"/>
    <property type="match status" value="1"/>
</dbReference>
<feature type="compositionally biased region" description="Low complexity" evidence="5">
    <location>
        <begin position="172"/>
        <end position="187"/>
    </location>
</feature>
<evidence type="ECO:0000259" key="6">
    <source>
        <dbReference type="Pfam" id="PF12816"/>
    </source>
</evidence>
<keyword evidence="3" id="KW-0677">Repeat</keyword>
<protein>
    <recommendedName>
        <fullName evidence="6">Vacuolar protein sorting-associated protein 8 central domain-containing protein</fullName>
    </recommendedName>
</protein>
<feature type="region of interest" description="Disordered" evidence="5">
    <location>
        <begin position="166"/>
        <end position="187"/>
    </location>
</feature>
<feature type="region of interest" description="Disordered" evidence="5">
    <location>
        <begin position="1"/>
        <end position="113"/>
    </location>
</feature>
<dbReference type="AlphaFoldDB" id="A0A6A3C5H1"/>
<reference evidence="7" key="1">
    <citation type="submission" date="2019-09" db="EMBL/GenBank/DDBJ databases">
        <title>Draft genome information of white flower Hibiscus syriacus.</title>
        <authorList>
            <person name="Kim Y.-M."/>
        </authorList>
    </citation>
    <scope>NUCLEOTIDE SEQUENCE [LARGE SCALE GENOMIC DNA]</scope>
    <source>
        <strain evidence="7">YM2019G1</strain>
    </source>
</reference>
<accession>A0A6A3C5H1</accession>
<dbReference type="GO" id="GO:0006623">
    <property type="term" value="P:protein targeting to vacuole"/>
    <property type="evidence" value="ECO:0007669"/>
    <property type="project" value="InterPro"/>
</dbReference>
<dbReference type="InterPro" id="IPR015943">
    <property type="entry name" value="WD40/YVTN_repeat-like_dom_sf"/>
</dbReference>
<keyword evidence="8" id="KW-1185">Reference proteome</keyword>
<dbReference type="PROSITE" id="PS00678">
    <property type="entry name" value="WD_REPEATS_1"/>
    <property type="match status" value="1"/>
</dbReference>
<name>A0A6A3C5H1_HIBSY</name>
<dbReference type="InterPro" id="IPR019775">
    <property type="entry name" value="WD40_repeat_CS"/>
</dbReference>
<dbReference type="InterPro" id="IPR036322">
    <property type="entry name" value="WD40_repeat_dom_sf"/>
</dbReference>
<feature type="compositionally biased region" description="Basic and acidic residues" evidence="5">
    <location>
        <begin position="316"/>
        <end position="327"/>
    </location>
</feature>
<dbReference type="PANTHER" id="PTHR12616:SF8">
    <property type="entry name" value="VACUOLAR PROTEIN SORTING-ASSOCIATED PROTEIN 8 HOMOLOG"/>
    <property type="match status" value="1"/>
</dbReference>
<evidence type="ECO:0000256" key="3">
    <source>
        <dbReference type="ARBA" id="ARBA00022737"/>
    </source>
</evidence>